<keyword evidence="3" id="KW-1185">Reference proteome</keyword>
<dbReference type="Proteomes" id="UP000000845">
    <property type="component" value="Chromosome"/>
</dbReference>
<dbReference type="AlphaFoldDB" id="D1AHS6"/>
<name>D1AHS6_SEBTE</name>
<evidence type="ECO:0000259" key="1">
    <source>
        <dbReference type="Pfam" id="PF12571"/>
    </source>
</evidence>
<gene>
    <name evidence="2" type="ordered locus">Sterm_1448</name>
</gene>
<proteinExistence type="predicted"/>
<evidence type="ECO:0000313" key="2">
    <source>
        <dbReference type="EMBL" id="ACZ08310.1"/>
    </source>
</evidence>
<dbReference type="STRING" id="526218.Sterm_1448"/>
<organism evidence="2 3">
    <name type="scientific">Sebaldella termitidis (strain ATCC 33386 / NCTC 11300)</name>
    <dbReference type="NCBI Taxonomy" id="526218"/>
    <lineage>
        <taxon>Bacteria</taxon>
        <taxon>Fusobacteriati</taxon>
        <taxon>Fusobacteriota</taxon>
        <taxon>Fusobacteriia</taxon>
        <taxon>Fusobacteriales</taxon>
        <taxon>Leptotrichiaceae</taxon>
        <taxon>Sebaldella</taxon>
    </lineage>
</organism>
<dbReference type="EMBL" id="CP001739">
    <property type="protein sequence ID" value="ACZ08310.1"/>
    <property type="molecule type" value="Genomic_DNA"/>
</dbReference>
<accession>D1AHS6</accession>
<feature type="domain" description="Phage tail fibre protein N-terminal" evidence="1">
    <location>
        <begin position="6"/>
        <end position="148"/>
    </location>
</feature>
<sequence>MAVFTNTIITKKAHALVAKGMAGEQINFTKVRTSDYDYPSSTNFENLTVLGSIKQTVDISAVNIENESTVRVKAAILNTDVTTGYYVKNIGLYANDPDEGEILFSITTATTADFMPAYNGVNTSVLTVDLLTTVSNSGNVNLTVSPGGLVTTEMIATKTQYGIVTLNMVRDEIENSFELKASIPGYEKRPNGIMEQWFLAQALSSNGEAGTIVNFPYPYENSVLDIRGGDGGSGAHSVGIRILSKTQCIVWGKLPGTTGYIDTTVRIFVKGY</sequence>
<reference evidence="3" key="1">
    <citation type="submission" date="2009-09" db="EMBL/GenBank/DDBJ databases">
        <title>The complete chromosome of Sebaldella termitidis ATCC 33386.</title>
        <authorList>
            <consortium name="US DOE Joint Genome Institute (JGI-PGF)"/>
            <person name="Lucas S."/>
            <person name="Copeland A."/>
            <person name="Lapidus A."/>
            <person name="Glavina del Rio T."/>
            <person name="Dalin E."/>
            <person name="Tice H."/>
            <person name="Bruce D."/>
            <person name="Goodwin L."/>
            <person name="Pitluck S."/>
            <person name="Kyrpides N."/>
            <person name="Mavromatis K."/>
            <person name="Ivanova N."/>
            <person name="Mikhailova N."/>
            <person name="Sims D."/>
            <person name="Meincke L."/>
            <person name="Brettin T."/>
            <person name="Detter J.C."/>
            <person name="Han C."/>
            <person name="Larimer F."/>
            <person name="Land M."/>
            <person name="Hauser L."/>
            <person name="Markowitz V."/>
            <person name="Cheng J.F."/>
            <person name="Hugenholtz P."/>
            <person name="Woyke T."/>
            <person name="Wu D."/>
            <person name="Eisen J.A."/>
        </authorList>
    </citation>
    <scope>NUCLEOTIDE SEQUENCE [LARGE SCALE GENOMIC DNA]</scope>
    <source>
        <strain evidence="3">ATCC 33386 / NCTC 11300</strain>
    </source>
</reference>
<dbReference type="Pfam" id="PF12571">
    <property type="entry name" value="Phage_tail_fib"/>
    <property type="match status" value="1"/>
</dbReference>
<reference evidence="2 3" key="2">
    <citation type="journal article" date="2010" name="Stand. Genomic Sci.">
        <title>Complete genome sequence of Sebaldella termitidis type strain (NCTC 11300).</title>
        <authorList>
            <person name="Harmon-Smith M."/>
            <person name="Celia L."/>
            <person name="Chertkov O."/>
            <person name="Lapidus A."/>
            <person name="Copeland A."/>
            <person name="Glavina Del Rio T."/>
            <person name="Nolan M."/>
            <person name="Lucas S."/>
            <person name="Tice H."/>
            <person name="Cheng J.F."/>
            <person name="Han C."/>
            <person name="Detter J.C."/>
            <person name="Bruce D."/>
            <person name="Goodwin L."/>
            <person name="Pitluck S."/>
            <person name="Pati A."/>
            <person name="Liolios K."/>
            <person name="Ivanova N."/>
            <person name="Mavromatis K."/>
            <person name="Mikhailova N."/>
            <person name="Chen A."/>
            <person name="Palaniappan K."/>
            <person name="Land M."/>
            <person name="Hauser L."/>
            <person name="Chang Y.J."/>
            <person name="Jeffries C.D."/>
            <person name="Brettin T."/>
            <person name="Goker M."/>
            <person name="Beck B."/>
            <person name="Bristow J."/>
            <person name="Eisen J.A."/>
            <person name="Markowitz V."/>
            <person name="Hugenholtz P."/>
            <person name="Kyrpides N.C."/>
            <person name="Klenk H.P."/>
            <person name="Chen F."/>
        </authorList>
    </citation>
    <scope>NUCLEOTIDE SEQUENCE [LARGE SCALE GENOMIC DNA]</scope>
    <source>
        <strain evidence="3">ATCC 33386 / NCTC 11300</strain>
    </source>
</reference>
<dbReference type="KEGG" id="str:Sterm_1448"/>
<dbReference type="RefSeq" id="WP_012860906.1">
    <property type="nucleotide sequence ID" value="NC_013517.1"/>
</dbReference>
<dbReference type="eggNOG" id="COG5301">
    <property type="taxonomic scope" value="Bacteria"/>
</dbReference>
<dbReference type="InterPro" id="IPR022225">
    <property type="entry name" value="Phage_tail_fibre_N"/>
</dbReference>
<dbReference type="HOGENOM" id="CLU_1022683_0_0_0"/>
<protein>
    <recommendedName>
        <fullName evidence="1">Phage tail fibre protein N-terminal domain-containing protein</fullName>
    </recommendedName>
</protein>
<evidence type="ECO:0000313" key="3">
    <source>
        <dbReference type="Proteomes" id="UP000000845"/>
    </source>
</evidence>